<dbReference type="InterPro" id="IPR036938">
    <property type="entry name" value="PAP2/HPO_sf"/>
</dbReference>
<feature type="transmembrane region" description="Helical" evidence="1">
    <location>
        <begin position="139"/>
        <end position="158"/>
    </location>
</feature>
<dbReference type="EMBL" id="JBHTEK010000001">
    <property type="protein sequence ID" value="MFC7669438.1"/>
    <property type="molecule type" value="Genomic_DNA"/>
</dbReference>
<name>A0ABW2UAW6_9BACT</name>
<proteinExistence type="predicted"/>
<evidence type="ECO:0000256" key="1">
    <source>
        <dbReference type="SAM" id="Phobius"/>
    </source>
</evidence>
<evidence type="ECO:0000313" key="3">
    <source>
        <dbReference type="EMBL" id="MFC7669438.1"/>
    </source>
</evidence>
<reference evidence="4" key="1">
    <citation type="journal article" date="2019" name="Int. J. Syst. Evol. Microbiol.">
        <title>The Global Catalogue of Microorganisms (GCM) 10K type strain sequencing project: providing services to taxonomists for standard genome sequencing and annotation.</title>
        <authorList>
            <consortium name="The Broad Institute Genomics Platform"/>
            <consortium name="The Broad Institute Genome Sequencing Center for Infectious Disease"/>
            <person name="Wu L."/>
            <person name="Ma J."/>
        </authorList>
    </citation>
    <scope>NUCLEOTIDE SEQUENCE [LARGE SCALE GENOMIC DNA]</scope>
    <source>
        <strain evidence="4">JCM 19635</strain>
    </source>
</reference>
<feature type="transmembrane region" description="Helical" evidence="1">
    <location>
        <begin position="189"/>
        <end position="205"/>
    </location>
</feature>
<keyword evidence="1" id="KW-0472">Membrane</keyword>
<keyword evidence="1" id="KW-0812">Transmembrane</keyword>
<dbReference type="RefSeq" id="WP_380204941.1">
    <property type="nucleotide sequence ID" value="NZ_JBHTEK010000001.1"/>
</dbReference>
<protein>
    <submittedName>
        <fullName evidence="3">Phosphatase PAP2 family protein</fullName>
    </submittedName>
</protein>
<dbReference type="PROSITE" id="PS51257">
    <property type="entry name" value="PROKAR_LIPOPROTEIN"/>
    <property type="match status" value="1"/>
</dbReference>
<dbReference type="SMART" id="SM00014">
    <property type="entry name" value="acidPPc"/>
    <property type="match status" value="1"/>
</dbReference>
<keyword evidence="4" id="KW-1185">Reference proteome</keyword>
<comment type="caution">
    <text evidence="3">The sequence shown here is derived from an EMBL/GenBank/DDBJ whole genome shotgun (WGS) entry which is preliminary data.</text>
</comment>
<feature type="transmembrane region" description="Helical" evidence="1">
    <location>
        <begin position="55"/>
        <end position="77"/>
    </location>
</feature>
<feature type="transmembrane region" description="Helical" evidence="1">
    <location>
        <begin position="165"/>
        <end position="183"/>
    </location>
</feature>
<evidence type="ECO:0000313" key="4">
    <source>
        <dbReference type="Proteomes" id="UP001596513"/>
    </source>
</evidence>
<accession>A0ABW2UAW6</accession>
<evidence type="ECO:0000259" key="2">
    <source>
        <dbReference type="SMART" id="SM00014"/>
    </source>
</evidence>
<keyword evidence="1" id="KW-1133">Transmembrane helix</keyword>
<dbReference type="SUPFAM" id="SSF48317">
    <property type="entry name" value="Acid phosphatase/Vanadium-dependent haloperoxidase"/>
    <property type="match status" value="1"/>
</dbReference>
<gene>
    <name evidence="3" type="ORF">ACFQT0_20280</name>
</gene>
<dbReference type="Gene3D" id="1.20.144.10">
    <property type="entry name" value="Phosphatidic acid phosphatase type 2/haloperoxidase"/>
    <property type="match status" value="1"/>
</dbReference>
<sequence length="222" mass="24066">MTLRQFLIFSALTLLACSLLIPFLDQPLALFIHAYLGWAAPFFGALTAAADAVHGALMVHLLGVPVLFLGLGLAFAVGRYGLKQRSATLFLIILLTHEFSMVLAKVLKGSVLRLRPEVLFGPGYTGTGLWANGPHNDSFPSTHTAVYFSLFFPLAVAFPRWRVPLQVLPALIGVGRLVLGAHYLSDVWASLWLVVAFTFLFGLLGRPRSAAEELAVELGPNP</sequence>
<dbReference type="Proteomes" id="UP001596513">
    <property type="component" value="Unassembled WGS sequence"/>
</dbReference>
<dbReference type="InterPro" id="IPR000326">
    <property type="entry name" value="PAP2/HPO"/>
</dbReference>
<feature type="domain" description="Phosphatidic acid phosphatase type 2/haloperoxidase" evidence="2">
    <location>
        <begin position="90"/>
        <end position="199"/>
    </location>
</feature>
<organism evidence="3 4">
    <name type="scientific">Hymenobacter humi</name>
    <dbReference type="NCBI Taxonomy" id="1411620"/>
    <lineage>
        <taxon>Bacteria</taxon>
        <taxon>Pseudomonadati</taxon>
        <taxon>Bacteroidota</taxon>
        <taxon>Cytophagia</taxon>
        <taxon>Cytophagales</taxon>
        <taxon>Hymenobacteraceae</taxon>
        <taxon>Hymenobacter</taxon>
    </lineage>
</organism>
<dbReference type="Pfam" id="PF01569">
    <property type="entry name" value="PAP2"/>
    <property type="match status" value="1"/>
</dbReference>